<dbReference type="Gene3D" id="3.40.640.10">
    <property type="entry name" value="Type I PLP-dependent aspartate aminotransferase-like (Major domain)"/>
    <property type="match status" value="1"/>
</dbReference>
<feature type="domain" description="Aminotransferase class V" evidence="1">
    <location>
        <begin position="21"/>
        <end position="350"/>
    </location>
</feature>
<dbReference type="InterPro" id="IPR000192">
    <property type="entry name" value="Aminotrans_V_dom"/>
</dbReference>
<dbReference type="AlphaFoldDB" id="A0A934KH29"/>
<dbReference type="GO" id="GO:0008483">
    <property type="term" value="F:transaminase activity"/>
    <property type="evidence" value="ECO:0007669"/>
    <property type="project" value="UniProtKB-KW"/>
</dbReference>
<dbReference type="Pfam" id="PF00266">
    <property type="entry name" value="Aminotran_5"/>
    <property type="match status" value="1"/>
</dbReference>
<keyword evidence="2" id="KW-0808">Transferase</keyword>
<dbReference type="EMBL" id="JAEKNQ010000020">
    <property type="protein sequence ID" value="MBJ7602528.1"/>
    <property type="molecule type" value="Genomic_DNA"/>
</dbReference>
<sequence length="382" mass="42160">MPLLRPNDARDLFPITRQCLYLNHAGNAPLSERARAALEELTEQLTSRPYRAGHSQELAEEVRSALSRLVGAEPDTLALVRSTAHGLSLLAGGLNWHAGDNVVGARGEYPANLYPWLSLRDRGVEFRQVEPEAGRITPKAVLSLVDERTRVVALSHVQFWNGYRLDLAQIGAELDRRGVIFAVDVIQSAGALQLNLDRLPVDFAAAGGYKWQLGPIGMGFCYCRPELVRKLSPVLVGTGSVTSPFEYFQPRYEPAASARRFEESALSLLDLTGYLAGLQILLQAGPAQVEQRVLSLADRLRIGLEGLGYELVEPWPRSADECSGIVSFRRHGSPASALWRDLTAAGIVSRLHGDLVRLSPHFYNLEREMDRVLEVLAPLEVR</sequence>
<keyword evidence="2" id="KW-0032">Aminotransferase</keyword>
<dbReference type="Proteomes" id="UP000620075">
    <property type="component" value="Unassembled WGS sequence"/>
</dbReference>
<dbReference type="InterPro" id="IPR015422">
    <property type="entry name" value="PyrdxlP-dep_Trfase_small"/>
</dbReference>
<proteinExistence type="predicted"/>
<dbReference type="Gene3D" id="3.90.1150.10">
    <property type="entry name" value="Aspartate Aminotransferase, domain 1"/>
    <property type="match status" value="1"/>
</dbReference>
<dbReference type="PANTHER" id="PTHR43586:SF15">
    <property type="entry name" value="BLR3095 PROTEIN"/>
    <property type="match status" value="1"/>
</dbReference>
<evidence type="ECO:0000259" key="1">
    <source>
        <dbReference type="Pfam" id="PF00266"/>
    </source>
</evidence>
<dbReference type="PANTHER" id="PTHR43586">
    <property type="entry name" value="CYSTEINE DESULFURASE"/>
    <property type="match status" value="1"/>
</dbReference>
<comment type="caution">
    <text evidence="2">The sequence shown here is derived from an EMBL/GenBank/DDBJ whole genome shotgun (WGS) entry which is preliminary data.</text>
</comment>
<evidence type="ECO:0000313" key="2">
    <source>
        <dbReference type="EMBL" id="MBJ7602528.1"/>
    </source>
</evidence>
<dbReference type="InterPro" id="IPR015421">
    <property type="entry name" value="PyrdxlP-dep_Trfase_major"/>
</dbReference>
<gene>
    <name evidence="2" type="ORF">JF888_04945</name>
</gene>
<dbReference type="RefSeq" id="WP_338177101.1">
    <property type="nucleotide sequence ID" value="NZ_JAEKNQ010000020.1"/>
</dbReference>
<protein>
    <submittedName>
        <fullName evidence="2">Aminotransferase class V-fold PLP-dependent enzyme</fullName>
    </submittedName>
</protein>
<reference evidence="2 3" key="1">
    <citation type="submission" date="2020-10" db="EMBL/GenBank/DDBJ databases">
        <title>Ca. Dormibacterota MAGs.</title>
        <authorList>
            <person name="Montgomery K."/>
        </authorList>
    </citation>
    <scope>NUCLEOTIDE SEQUENCE [LARGE SCALE GENOMIC DNA]</scope>
    <source>
        <strain evidence="2">SC8811_S16_3</strain>
    </source>
</reference>
<name>A0A934KH29_9BACT</name>
<dbReference type="SUPFAM" id="SSF53383">
    <property type="entry name" value="PLP-dependent transferases"/>
    <property type="match status" value="1"/>
</dbReference>
<accession>A0A934KH29</accession>
<evidence type="ECO:0000313" key="3">
    <source>
        <dbReference type="Proteomes" id="UP000620075"/>
    </source>
</evidence>
<dbReference type="InterPro" id="IPR015424">
    <property type="entry name" value="PyrdxlP-dep_Trfase"/>
</dbReference>
<organism evidence="2 3">
    <name type="scientific">Candidatus Dormiibacter inghamiae</name>
    <dbReference type="NCBI Taxonomy" id="3127013"/>
    <lineage>
        <taxon>Bacteria</taxon>
        <taxon>Bacillati</taxon>
        <taxon>Candidatus Dormiibacterota</taxon>
        <taxon>Candidatus Dormibacteria</taxon>
        <taxon>Candidatus Dormibacterales</taxon>
        <taxon>Candidatus Dormibacteraceae</taxon>
        <taxon>Candidatus Dormiibacter</taxon>
    </lineage>
</organism>